<name>A0A9X0R231_9PROT</name>
<keyword evidence="1" id="KW-0812">Transmembrane</keyword>
<feature type="domain" description="DUF2231" evidence="2">
    <location>
        <begin position="14"/>
        <end position="150"/>
    </location>
</feature>
<keyword evidence="4" id="KW-1185">Reference proteome</keyword>
<protein>
    <submittedName>
        <fullName evidence="3">DUF2231 domain-containing protein</fullName>
    </submittedName>
</protein>
<reference evidence="3" key="1">
    <citation type="submission" date="2020-08" db="EMBL/GenBank/DDBJ databases">
        <authorList>
            <person name="Hu Y."/>
            <person name="Nguyen S.V."/>
            <person name="Li F."/>
            <person name="Fanning S."/>
        </authorList>
    </citation>
    <scope>NUCLEOTIDE SEQUENCE</scope>
    <source>
        <strain evidence="3">SYSU D8009</strain>
    </source>
</reference>
<evidence type="ECO:0000313" key="3">
    <source>
        <dbReference type="EMBL" id="MBC4018125.1"/>
    </source>
</evidence>
<dbReference type="InterPro" id="IPR016923">
    <property type="entry name" value="UCP029509"/>
</dbReference>
<organism evidence="3 4">
    <name type="scientific">Siccirubricoccus deserti</name>
    <dbReference type="NCBI Taxonomy" id="2013562"/>
    <lineage>
        <taxon>Bacteria</taxon>
        <taxon>Pseudomonadati</taxon>
        <taxon>Pseudomonadota</taxon>
        <taxon>Alphaproteobacteria</taxon>
        <taxon>Acetobacterales</taxon>
        <taxon>Roseomonadaceae</taxon>
        <taxon>Siccirubricoccus</taxon>
    </lineage>
</organism>
<feature type="transmembrane region" description="Helical" evidence="1">
    <location>
        <begin position="86"/>
        <end position="104"/>
    </location>
</feature>
<sequence length="154" mass="16993">MPTRNPESTASIMGHPLHPMLIPFPIAFLVATFVCDLVFWRTGNPAWATASLYLLGAALITAALAAAAGLADFLGDSRIRNLSPAWHHMIGNVIAVLLSLWNWWRRYDAPDAGAVILPTGLILSLIVVLILLYTGWQGWEMVYRHRVAVHDARL</sequence>
<accession>A0A9X0R231</accession>
<comment type="caution">
    <text evidence="3">The sequence shown here is derived from an EMBL/GenBank/DDBJ whole genome shotgun (WGS) entry which is preliminary data.</text>
</comment>
<evidence type="ECO:0000313" key="4">
    <source>
        <dbReference type="Proteomes" id="UP000600101"/>
    </source>
</evidence>
<feature type="transmembrane region" description="Helical" evidence="1">
    <location>
        <begin position="116"/>
        <end position="136"/>
    </location>
</feature>
<dbReference type="Proteomes" id="UP000600101">
    <property type="component" value="Unassembled WGS sequence"/>
</dbReference>
<dbReference type="PIRSF" id="PIRSF029509">
    <property type="entry name" value="UCP029509"/>
    <property type="match status" value="1"/>
</dbReference>
<proteinExistence type="predicted"/>
<gene>
    <name evidence="3" type="ORF">H7965_22785</name>
</gene>
<keyword evidence="1" id="KW-1133">Transmembrane helix</keyword>
<dbReference type="RefSeq" id="WP_186772881.1">
    <property type="nucleotide sequence ID" value="NZ_JACOMF010000043.1"/>
</dbReference>
<evidence type="ECO:0000259" key="2">
    <source>
        <dbReference type="Pfam" id="PF09990"/>
    </source>
</evidence>
<keyword evidence="1" id="KW-0472">Membrane</keyword>
<dbReference type="Pfam" id="PF09990">
    <property type="entry name" value="DUF2231"/>
    <property type="match status" value="1"/>
</dbReference>
<dbReference type="InterPro" id="IPR019251">
    <property type="entry name" value="DUF2231_TM"/>
</dbReference>
<feature type="transmembrane region" description="Helical" evidence="1">
    <location>
        <begin position="52"/>
        <end position="74"/>
    </location>
</feature>
<dbReference type="EMBL" id="JACOMF010000043">
    <property type="protein sequence ID" value="MBC4018125.1"/>
    <property type="molecule type" value="Genomic_DNA"/>
</dbReference>
<evidence type="ECO:0000256" key="1">
    <source>
        <dbReference type="SAM" id="Phobius"/>
    </source>
</evidence>
<feature type="transmembrane region" description="Helical" evidence="1">
    <location>
        <begin position="21"/>
        <end position="40"/>
    </location>
</feature>
<dbReference type="AlphaFoldDB" id="A0A9X0R231"/>